<gene>
    <name evidence="2" type="ORF">B0I32_1101</name>
</gene>
<keyword evidence="3" id="KW-1185">Reference proteome</keyword>
<accession>A0A2T0MWS2</accession>
<dbReference type="Proteomes" id="UP000238312">
    <property type="component" value="Unassembled WGS sequence"/>
</dbReference>
<reference evidence="2 3" key="1">
    <citation type="submission" date="2018-03" db="EMBL/GenBank/DDBJ databases">
        <title>Genomic Encyclopedia of Type Strains, Phase III (KMG-III): the genomes of soil and plant-associated and newly described type strains.</title>
        <authorList>
            <person name="Whitman W."/>
        </authorList>
    </citation>
    <scope>NUCLEOTIDE SEQUENCE [LARGE SCALE GENOMIC DNA]</scope>
    <source>
        <strain evidence="2 3">CGMCC 4.7104</strain>
    </source>
</reference>
<evidence type="ECO:0000313" key="2">
    <source>
        <dbReference type="EMBL" id="PRX63552.1"/>
    </source>
</evidence>
<feature type="compositionally biased region" description="Pro residues" evidence="1">
    <location>
        <begin position="84"/>
        <end position="97"/>
    </location>
</feature>
<comment type="caution">
    <text evidence="2">The sequence shown here is derived from an EMBL/GenBank/DDBJ whole genome shotgun (WGS) entry which is preliminary data.</text>
</comment>
<feature type="compositionally biased region" description="Low complexity" evidence="1">
    <location>
        <begin position="126"/>
        <end position="146"/>
    </location>
</feature>
<dbReference type="AlphaFoldDB" id="A0A2T0MWS2"/>
<sequence>PSSAFAVLRLRRPPPSPSSAFAVLRLRRPSPPIASRHRPPPPVASSSQPVSAPSRRAFGPHHPSVSPPSGPVATRRQLPRDPSPHPSPRPFWFPPPVDRLCRPVRRHVSPDPRNQSPRPSLHASRPRNLPRSSRPSPRASRHAPPATRLPPRVSAPVATRASGPRNLPSSSVRRFRRPASGVRRPASGVRRPASGVRRPASGVRRLPAYWLGATPSSPRFWWPSDARCPGTMYRQHHHRVRVVIGGGASGFPLPPPIFRRRNLPLSPLLDVRRSTPNSPVEGKVGCAALLSGDLPTSSAFAASVCPPAPRDPSPLPRLFGPTPVHRLRCPGPSPRIAGAGNLSPRPPSPAYPLRATLFSPRFWWLSAVRCRGTRVRDVHRRARVVEQASFPASLPPPISGSRTFLLLGRRFSGFALRRSRLWGWVASCPSIAAPFGWAC</sequence>
<name>A0A2T0MWS2_9ACTN</name>
<evidence type="ECO:0000313" key="3">
    <source>
        <dbReference type="Proteomes" id="UP000238312"/>
    </source>
</evidence>
<feature type="non-terminal residue" evidence="2">
    <location>
        <position position="1"/>
    </location>
</feature>
<proteinExistence type="predicted"/>
<evidence type="ECO:0000256" key="1">
    <source>
        <dbReference type="SAM" id="MobiDB-lite"/>
    </source>
</evidence>
<protein>
    <submittedName>
        <fullName evidence="2">Uncharacterized protein</fullName>
    </submittedName>
</protein>
<feature type="compositionally biased region" description="Low complexity" evidence="1">
    <location>
        <begin position="44"/>
        <end position="64"/>
    </location>
</feature>
<feature type="region of interest" description="Disordered" evidence="1">
    <location>
        <begin position="1"/>
        <end position="198"/>
    </location>
</feature>
<dbReference type="EMBL" id="PVNG01000010">
    <property type="protein sequence ID" value="PRX63552.1"/>
    <property type="molecule type" value="Genomic_DNA"/>
</dbReference>
<organism evidence="2 3">
    <name type="scientific">Nonomuraea fuscirosea</name>
    <dbReference type="NCBI Taxonomy" id="1291556"/>
    <lineage>
        <taxon>Bacteria</taxon>
        <taxon>Bacillati</taxon>
        <taxon>Actinomycetota</taxon>
        <taxon>Actinomycetes</taxon>
        <taxon>Streptosporangiales</taxon>
        <taxon>Streptosporangiaceae</taxon>
        <taxon>Nonomuraea</taxon>
    </lineage>
</organism>